<comment type="cofactor">
    <cofactor evidence="1">
        <name>Mg(2+)</name>
        <dbReference type="ChEBI" id="CHEBI:18420"/>
    </cofactor>
</comment>
<keyword evidence="5" id="KW-0786">Thiamine pyrophosphate</keyword>
<dbReference type="InterPro" id="IPR029061">
    <property type="entry name" value="THDP-binding"/>
</dbReference>
<evidence type="ECO:0000313" key="7">
    <source>
        <dbReference type="EMBL" id="MBM6700544.1"/>
    </source>
</evidence>
<proteinExistence type="predicted"/>
<evidence type="ECO:0000256" key="1">
    <source>
        <dbReference type="ARBA" id="ARBA00001946"/>
    </source>
</evidence>
<dbReference type="Proteomes" id="UP000718821">
    <property type="component" value="Unassembled WGS sequence"/>
</dbReference>
<gene>
    <name evidence="7" type="ORF">H7U32_09700</name>
</gene>
<dbReference type="SUPFAM" id="SSF52518">
    <property type="entry name" value="Thiamin diphosphate-binding fold (THDP-binding)"/>
    <property type="match status" value="1"/>
</dbReference>
<dbReference type="GO" id="GO:0000287">
    <property type="term" value="F:magnesium ion binding"/>
    <property type="evidence" value="ECO:0007669"/>
    <property type="project" value="UniProtKB-ARBA"/>
</dbReference>
<protein>
    <submittedName>
        <fullName evidence="7">1-deoxy-D-xylulose-5-phosphate synthase</fullName>
    </submittedName>
</protein>
<name>A0A938X077_9BIFI</name>
<comment type="caution">
    <text evidence="7">The sequence shown here is derived from an EMBL/GenBank/DDBJ whole genome shotgun (WGS) entry which is preliminary data.</text>
</comment>
<dbReference type="InterPro" id="IPR005477">
    <property type="entry name" value="Dxylulose-5-P_synthase"/>
</dbReference>
<dbReference type="InterPro" id="IPR005475">
    <property type="entry name" value="Transketolase-like_Pyr-bd"/>
</dbReference>
<reference evidence="7" key="1">
    <citation type="submission" date="2020-08" db="EMBL/GenBank/DDBJ databases">
        <authorList>
            <person name="Cejkova D."/>
            <person name="Kubasova T."/>
            <person name="Jahodarova E."/>
            <person name="Rychlik I."/>
        </authorList>
    </citation>
    <scope>NUCLEOTIDE SEQUENCE</scope>
    <source>
        <strain evidence="7">An836</strain>
    </source>
</reference>
<evidence type="ECO:0000313" key="8">
    <source>
        <dbReference type="Proteomes" id="UP000718821"/>
    </source>
</evidence>
<reference evidence="7" key="2">
    <citation type="journal article" date="2021" name="Sci. Rep.">
        <title>The distribution of antibiotic resistance genes in chicken gut microbiota commensals.</title>
        <authorList>
            <person name="Juricova H."/>
            <person name="Matiasovicova J."/>
            <person name="Kubasova T."/>
            <person name="Cejkova D."/>
            <person name="Rychlik I."/>
        </authorList>
    </citation>
    <scope>NUCLEOTIDE SEQUENCE</scope>
    <source>
        <strain evidence="7">An836</strain>
    </source>
</reference>
<feature type="non-terminal residue" evidence="7">
    <location>
        <position position="170"/>
    </location>
</feature>
<dbReference type="GO" id="GO:0016114">
    <property type="term" value="P:terpenoid biosynthetic process"/>
    <property type="evidence" value="ECO:0007669"/>
    <property type="project" value="InterPro"/>
</dbReference>
<accession>A0A938X077</accession>
<dbReference type="EMBL" id="JACLYU010000119">
    <property type="protein sequence ID" value="MBM6700544.1"/>
    <property type="molecule type" value="Genomic_DNA"/>
</dbReference>
<keyword evidence="8" id="KW-1185">Reference proteome</keyword>
<dbReference type="Pfam" id="PF02779">
    <property type="entry name" value="Transket_pyr"/>
    <property type="match status" value="1"/>
</dbReference>
<organism evidence="7 8">
    <name type="scientific">Bifidobacterium pullorum subsp. saeculare</name>
    <dbReference type="NCBI Taxonomy" id="78257"/>
    <lineage>
        <taxon>Bacteria</taxon>
        <taxon>Bacillati</taxon>
        <taxon>Actinomycetota</taxon>
        <taxon>Actinomycetes</taxon>
        <taxon>Bifidobacteriales</taxon>
        <taxon>Bifidobacteriaceae</taxon>
        <taxon>Bifidobacterium</taxon>
    </lineage>
</organism>
<evidence type="ECO:0000256" key="2">
    <source>
        <dbReference type="ARBA" id="ARBA00011738"/>
    </source>
</evidence>
<feature type="domain" description="Transketolase-like pyrimidine-binding" evidence="6">
    <location>
        <begin position="53"/>
        <end position="165"/>
    </location>
</feature>
<evidence type="ECO:0000256" key="5">
    <source>
        <dbReference type="ARBA" id="ARBA00023052"/>
    </source>
</evidence>
<evidence type="ECO:0000256" key="4">
    <source>
        <dbReference type="ARBA" id="ARBA00022842"/>
    </source>
</evidence>
<feature type="non-terminal residue" evidence="7">
    <location>
        <position position="1"/>
    </location>
</feature>
<keyword evidence="3" id="KW-0808">Transferase</keyword>
<dbReference type="AlphaFoldDB" id="A0A938X077"/>
<dbReference type="GO" id="GO:0008661">
    <property type="term" value="F:1-deoxy-D-xylulose-5-phosphate synthase activity"/>
    <property type="evidence" value="ECO:0007669"/>
    <property type="project" value="InterPro"/>
</dbReference>
<dbReference type="PANTHER" id="PTHR43322:SF1">
    <property type="entry name" value="1-DEOXY-D-XYLULOSE-5-PHOSPHATE SYNTHASE"/>
    <property type="match status" value="1"/>
</dbReference>
<keyword evidence="4" id="KW-0460">Magnesium</keyword>
<dbReference type="GO" id="GO:0005829">
    <property type="term" value="C:cytosol"/>
    <property type="evidence" value="ECO:0007669"/>
    <property type="project" value="TreeGrafter"/>
</dbReference>
<evidence type="ECO:0000256" key="3">
    <source>
        <dbReference type="ARBA" id="ARBA00022679"/>
    </source>
</evidence>
<evidence type="ECO:0000259" key="6">
    <source>
        <dbReference type="Pfam" id="PF02779"/>
    </source>
</evidence>
<comment type="subunit">
    <text evidence="2">Homodimer.</text>
</comment>
<dbReference type="GO" id="GO:0019288">
    <property type="term" value="P:isopentenyl diphosphate biosynthetic process, methylerythritol 4-phosphate pathway"/>
    <property type="evidence" value="ECO:0007669"/>
    <property type="project" value="TreeGrafter"/>
</dbReference>
<sequence>RGIDHPVVLHVRTVKGMGYAPAEADPEGWHHVGPFDLATGAREPRKPAAPHANYAELTASCLVSAMERDPRVVAVSAATPYIMGFTPERRAQAGRQFLDVGIAEEHAVTLATALAAGGAKPVLGIYGTFLQRAYDELWHDLCLNAAPATILVYGSSVFGTTDQTHLGYFD</sequence>
<dbReference type="Gene3D" id="3.40.50.970">
    <property type="match status" value="1"/>
</dbReference>
<dbReference type="PANTHER" id="PTHR43322">
    <property type="entry name" value="1-D-DEOXYXYLULOSE 5-PHOSPHATE SYNTHASE-RELATED"/>
    <property type="match status" value="1"/>
</dbReference>